<name>A0AAV4RFE5_9ARAC</name>
<evidence type="ECO:0000313" key="1">
    <source>
        <dbReference type="EMBL" id="GIY21038.1"/>
    </source>
</evidence>
<gene>
    <name evidence="1" type="ORF">CDAR_42041</name>
</gene>
<sequence length="72" mass="8370">MTMIKIKGRPRIFSVPSSAKEDIRKMLAQAVEALHIAHWSFTDRASERVRNPTRESETKTFKSMAEMYMIIL</sequence>
<organism evidence="1 2">
    <name type="scientific">Caerostris darwini</name>
    <dbReference type="NCBI Taxonomy" id="1538125"/>
    <lineage>
        <taxon>Eukaryota</taxon>
        <taxon>Metazoa</taxon>
        <taxon>Ecdysozoa</taxon>
        <taxon>Arthropoda</taxon>
        <taxon>Chelicerata</taxon>
        <taxon>Arachnida</taxon>
        <taxon>Araneae</taxon>
        <taxon>Araneomorphae</taxon>
        <taxon>Entelegynae</taxon>
        <taxon>Araneoidea</taxon>
        <taxon>Araneidae</taxon>
        <taxon>Caerostris</taxon>
    </lineage>
</organism>
<accession>A0AAV4RFE5</accession>
<dbReference type="AlphaFoldDB" id="A0AAV4RFE5"/>
<comment type="caution">
    <text evidence="1">The sequence shown here is derived from an EMBL/GenBank/DDBJ whole genome shotgun (WGS) entry which is preliminary data.</text>
</comment>
<keyword evidence="2" id="KW-1185">Reference proteome</keyword>
<dbReference type="Proteomes" id="UP001054837">
    <property type="component" value="Unassembled WGS sequence"/>
</dbReference>
<reference evidence="1 2" key="1">
    <citation type="submission" date="2021-06" db="EMBL/GenBank/DDBJ databases">
        <title>Caerostris darwini draft genome.</title>
        <authorList>
            <person name="Kono N."/>
            <person name="Arakawa K."/>
        </authorList>
    </citation>
    <scope>NUCLEOTIDE SEQUENCE [LARGE SCALE GENOMIC DNA]</scope>
</reference>
<protein>
    <submittedName>
        <fullName evidence="1">Uncharacterized protein</fullName>
    </submittedName>
</protein>
<proteinExistence type="predicted"/>
<dbReference type="EMBL" id="BPLQ01006245">
    <property type="protein sequence ID" value="GIY21038.1"/>
    <property type="molecule type" value="Genomic_DNA"/>
</dbReference>
<evidence type="ECO:0000313" key="2">
    <source>
        <dbReference type="Proteomes" id="UP001054837"/>
    </source>
</evidence>